<evidence type="ECO:0000259" key="1">
    <source>
        <dbReference type="Pfam" id="PF13449"/>
    </source>
</evidence>
<organism evidence="2 3">
    <name type="scientific">Pseudoduganella lutea</name>
    <dbReference type="NCBI Taxonomy" id="321985"/>
    <lineage>
        <taxon>Bacteria</taxon>
        <taxon>Pseudomonadati</taxon>
        <taxon>Pseudomonadota</taxon>
        <taxon>Betaproteobacteria</taxon>
        <taxon>Burkholderiales</taxon>
        <taxon>Oxalobacteraceae</taxon>
        <taxon>Telluria group</taxon>
        <taxon>Pseudoduganella</taxon>
    </lineage>
</organism>
<dbReference type="Proteomes" id="UP000290637">
    <property type="component" value="Chromosome"/>
</dbReference>
<dbReference type="Pfam" id="PF13449">
    <property type="entry name" value="Phytase-like"/>
    <property type="match status" value="1"/>
</dbReference>
<proteinExistence type="predicted"/>
<gene>
    <name evidence="2" type="ORF">EWM63_23270</name>
</gene>
<name>A0A4P6L3X6_9BURK</name>
<dbReference type="AlphaFoldDB" id="A0A4P6L3X6"/>
<reference evidence="2 3" key="1">
    <citation type="submission" date="2019-02" db="EMBL/GenBank/DDBJ databases">
        <title>Draft Genome Sequences of Six Type Strains of the Genus Massilia.</title>
        <authorList>
            <person name="Miess H."/>
            <person name="Frediansyhah A."/>
            <person name="Gross H."/>
        </authorList>
    </citation>
    <scope>NUCLEOTIDE SEQUENCE [LARGE SCALE GENOMIC DNA]</scope>
    <source>
        <strain evidence="2 3">DSM 17473</strain>
    </source>
</reference>
<evidence type="ECO:0000313" key="2">
    <source>
        <dbReference type="EMBL" id="QBE65548.1"/>
    </source>
</evidence>
<accession>A0A4P6L3X6</accession>
<evidence type="ECO:0000313" key="3">
    <source>
        <dbReference type="Proteomes" id="UP000290637"/>
    </source>
</evidence>
<dbReference type="KEGG" id="plue:EWM63_23270"/>
<keyword evidence="3" id="KW-1185">Reference proteome</keyword>
<dbReference type="OrthoDB" id="9798539at2"/>
<dbReference type="InterPro" id="IPR027372">
    <property type="entry name" value="Phytase-like_dom"/>
</dbReference>
<feature type="domain" description="Phytase-like" evidence="1">
    <location>
        <begin position="52"/>
        <end position="365"/>
    </location>
</feature>
<dbReference type="EMBL" id="CP035913">
    <property type="protein sequence ID" value="QBE65548.1"/>
    <property type="molecule type" value="Genomic_DNA"/>
</dbReference>
<protein>
    <submittedName>
        <fullName evidence="2">Esterase-like activity of phytase family protein</fullName>
    </submittedName>
</protein>
<dbReference type="PANTHER" id="PTHR37957">
    <property type="entry name" value="BLR7070 PROTEIN"/>
    <property type="match status" value="1"/>
</dbReference>
<sequence>MRDAMERLTMWAVVLCLAGCAAGEVVPAGRDVAALRFIGEQRIAWKAQFQGTTIGGLSGIDYDAANGSWILASDDRSATNPARFYRATLRFTPSSFDAVELTAVRYFRQGDGSTYPVEHERAQAGGVVADIESARIDPRDGTIWYTSEGDGRLGLDPFLRQADAAGLLRAELPLPASLREWPGHERGVRNNLNLEGLSFAPDGASLWLALEAPLVEDGLPPTLDHGAPARITHLDRAGKVLAQYAYPIGAIPARPGNGMAADTGISEILATGPRTLLVLERSAVQGDEGRYRNHIRLYEADLRQASDIRGVPALAGATFAPAAKRLVLDFAALGLPMLDNVEGFAFGPPLPNGHATLVFVTDDNFSKRQVTQLLLFEVLPP</sequence>
<dbReference type="PANTHER" id="PTHR37957:SF1">
    <property type="entry name" value="PHYTASE-LIKE DOMAIN-CONTAINING PROTEIN"/>
    <property type="match status" value="1"/>
</dbReference>